<dbReference type="Pfam" id="PF07534">
    <property type="entry name" value="TLD"/>
    <property type="match status" value="1"/>
</dbReference>
<proteinExistence type="predicted"/>
<sequence length="418" mass="48071">MSEQEWIGPLSDCDLIKEQSQKLNTTVNGLTVDCGYYMDYLNTIKTTVLGLNTDNVQPNLTTLEQIFEITDEALQRKKMIETQMLQAITLSANITKTVKHLNDLLKSKDDFLGVHDFEKIKSALSRNEEERVKVALADYDKQKEAIEAEYQRKQKEEEEKANNSLQELVTKFTQEKNNLSRAKATELQKLEESKILLFSQIEEQKRLVGLRKKEIQNDIDTKMNYVNTLDPSSIIINTHLDELFHHKDIADLANSIAMKEKYTFTLLADTGRSVDPTQILDIPQILLKKSNLLFIVVDTSGSIFGGFLGVKITDWVVMINTNKAFLFTLTAKKKKQIEIFRTKNNQTQNFVAFKKEGGILFAFGYDSFFPKTDLAIMKQIDASRSFSCQTMFDYHNKSNALCGEQYFNYKRLYIYQVS</sequence>
<gene>
    <name evidence="3" type="ORF">EIN_340680</name>
</gene>
<feature type="coiled-coil region" evidence="1">
    <location>
        <begin position="129"/>
        <end position="185"/>
    </location>
</feature>
<keyword evidence="1" id="KW-0175">Coiled coil</keyword>
<name>A0A0A1UDP9_ENTIV</name>
<feature type="domain" description="TLDc" evidence="2">
    <location>
        <begin position="286"/>
        <end position="417"/>
    </location>
</feature>
<dbReference type="VEuPathDB" id="AmoebaDB:EIN_340680"/>
<dbReference type="KEGG" id="eiv:EIN_340680"/>
<evidence type="ECO:0000256" key="1">
    <source>
        <dbReference type="SAM" id="Coils"/>
    </source>
</evidence>
<protein>
    <recommendedName>
        <fullName evidence="2">TLDc domain-containing protein</fullName>
    </recommendedName>
</protein>
<dbReference type="InterPro" id="IPR006571">
    <property type="entry name" value="TLDc_dom"/>
</dbReference>
<keyword evidence="4" id="KW-1185">Reference proteome</keyword>
<dbReference type="GeneID" id="14893734"/>
<evidence type="ECO:0000313" key="3">
    <source>
        <dbReference type="EMBL" id="ELP94730.1"/>
    </source>
</evidence>
<accession>A0A0A1UDP9</accession>
<organism evidence="3 4">
    <name type="scientific">Entamoeba invadens IP1</name>
    <dbReference type="NCBI Taxonomy" id="370355"/>
    <lineage>
        <taxon>Eukaryota</taxon>
        <taxon>Amoebozoa</taxon>
        <taxon>Evosea</taxon>
        <taxon>Archamoebae</taxon>
        <taxon>Mastigamoebida</taxon>
        <taxon>Entamoebidae</taxon>
        <taxon>Entamoeba</taxon>
    </lineage>
</organism>
<reference evidence="3 4" key="1">
    <citation type="submission" date="2012-10" db="EMBL/GenBank/DDBJ databases">
        <authorList>
            <person name="Zafar N."/>
            <person name="Inman J."/>
            <person name="Hall N."/>
            <person name="Lorenzi H."/>
            <person name="Caler E."/>
        </authorList>
    </citation>
    <scope>NUCLEOTIDE SEQUENCE [LARGE SCALE GENOMIC DNA]</scope>
    <source>
        <strain evidence="3 4">IP1</strain>
    </source>
</reference>
<dbReference type="RefSeq" id="XP_004261501.1">
    <property type="nucleotide sequence ID" value="XM_004261453.1"/>
</dbReference>
<evidence type="ECO:0000259" key="2">
    <source>
        <dbReference type="Pfam" id="PF07534"/>
    </source>
</evidence>
<dbReference type="Proteomes" id="UP000014680">
    <property type="component" value="Unassembled WGS sequence"/>
</dbReference>
<dbReference type="EMBL" id="KB206175">
    <property type="protein sequence ID" value="ELP94730.1"/>
    <property type="molecule type" value="Genomic_DNA"/>
</dbReference>
<evidence type="ECO:0000313" key="4">
    <source>
        <dbReference type="Proteomes" id="UP000014680"/>
    </source>
</evidence>
<dbReference type="AlphaFoldDB" id="A0A0A1UDP9"/>